<gene>
    <name evidence="1" type="ORF">ACH5RR_021527</name>
</gene>
<evidence type="ECO:0000313" key="1">
    <source>
        <dbReference type="EMBL" id="KAL3518938.1"/>
    </source>
</evidence>
<proteinExistence type="predicted"/>
<evidence type="ECO:0000313" key="2">
    <source>
        <dbReference type="Proteomes" id="UP001630127"/>
    </source>
</evidence>
<dbReference type="AlphaFoldDB" id="A0ABD2ZHT1"/>
<name>A0ABD2ZHT1_9GENT</name>
<keyword evidence="2" id="KW-1185">Reference proteome</keyword>
<dbReference type="EMBL" id="JBJUIK010000009">
    <property type="protein sequence ID" value="KAL3518938.1"/>
    <property type="molecule type" value="Genomic_DNA"/>
</dbReference>
<accession>A0ABD2ZHT1</accession>
<comment type="caution">
    <text evidence="1">The sequence shown here is derived from an EMBL/GenBank/DDBJ whole genome shotgun (WGS) entry which is preliminary data.</text>
</comment>
<reference evidence="1 2" key="1">
    <citation type="submission" date="2024-11" db="EMBL/GenBank/DDBJ databases">
        <title>A near-complete genome assembly of Cinchona calisaya.</title>
        <authorList>
            <person name="Lian D.C."/>
            <person name="Zhao X.W."/>
            <person name="Wei L."/>
        </authorList>
    </citation>
    <scope>NUCLEOTIDE SEQUENCE [LARGE SCALE GENOMIC DNA]</scope>
    <source>
        <tissue evidence="1">Nenye</tissue>
    </source>
</reference>
<sequence length="182" mass="20391">MQTMQTDAWPESTNQHILKDISDDHHTKERMVKNFKDFLFSLKAGSDESIVKVSSSLGLSGISTTSQRKELQESLCLIGATISKSWAIGEDFNVIESLAEYSGTARHNRQAMADFSDMIMNCGLKNLSFSGSSYTWSGVRHGWPKMGRSHFNSKFVDTTPFFFSYCSGQLESTYDGNWNAVL</sequence>
<organism evidence="1 2">
    <name type="scientific">Cinchona calisaya</name>
    <dbReference type="NCBI Taxonomy" id="153742"/>
    <lineage>
        <taxon>Eukaryota</taxon>
        <taxon>Viridiplantae</taxon>
        <taxon>Streptophyta</taxon>
        <taxon>Embryophyta</taxon>
        <taxon>Tracheophyta</taxon>
        <taxon>Spermatophyta</taxon>
        <taxon>Magnoliopsida</taxon>
        <taxon>eudicotyledons</taxon>
        <taxon>Gunneridae</taxon>
        <taxon>Pentapetalae</taxon>
        <taxon>asterids</taxon>
        <taxon>lamiids</taxon>
        <taxon>Gentianales</taxon>
        <taxon>Rubiaceae</taxon>
        <taxon>Cinchonoideae</taxon>
        <taxon>Cinchoneae</taxon>
        <taxon>Cinchona</taxon>
    </lineage>
</organism>
<dbReference type="Proteomes" id="UP001630127">
    <property type="component" value="Unassembled WGS sequence"/>
</dbReference>
<protein>
    <submittedName>
        <fullName evidence="1">Uncharacterized protein</fullName>
    </submittedName>
</protein>